<comment type="caution">
    <text evidence="1">The sequence shown here is derived from an EMBL/GenBank/DDBJ whole genome shotgun (WGS) entry which is preliminary data.</text>
</comment>
<dbReference type="InterPro" id="IPR045775">
    <property type="entry name" value="DUF6207"/>
</dbReference>
<evidence type="ECO:0000313" key="2">
    <source>
        <dbReference type="Proteomes" id="UP000619244"/>
    </source>
</evidence>
<dbReference type="Proteomes" id="UP000619244">
    <property type="component" value="Unassembled WGS sequence"/>
</dbReference>
<reference evidence="1" key="2">
    <citation type="submission" date="2020-09" db="EMBL/GenBank/DDBJ databases">
        <authorList>
            <person name="Sun Q."/>
            <person name="Ohkuma M."/>
        </authorList>
    </citation>
    <scope>NUCLEOTIDE SEQUENCE</scope>
    <source>
        <strain evidence="1">JCM 4790</strain>
    </source>
</reference>
<accession>A0A918P0R8</accession>
<dbReference type="Pfam" id="PF19711">
    <property type="entry name" value="DUF6207"/>
    <property type="match status" value="1"/>
</dbReference>
<keyword evidence="2" id="KW-1185">Reference proteome</keyword>
<name>A0A918P0R8_9ACTN</name>
<protein>
    <submittedName>
        <fullName evidence="1">Uncharacterized protein</fullName>
    </submittedName>
</protein>
<sequence length="338" mass="37092">MTGIDDLLAQSLLLQDPQVPSDTVPYEDSAYPTWEDTPMWDGNSHDLANDTAAQHLRALCEATVAHCTVDELTDFITDQLPEPRGAWILGCVLQLADAEDGARFWWQYAAGAGDVAACYCLYLHHLARGDTYAAAFWQEQSRSSTQQDALTISTTTDDVPAHSVSVDTSLPTLLRILSRLASTTPREHTETADAVISFVTMSVTIGYDRNPDWEIPLPGPDFAEHLKMIIAATPASRQSARHGKSPAEHLPNRPALEGATCRLLRRRRAQEPEHVLVQVAAADEFDSAFFKEAIAACWQAATADRTVEKADGPGARLRYYLTRRPLPAHCRAASTRAA</sequence>
<reference evidence="1" key="1">
    <citation type="journal article" date="2014" name="Int. J. Syst. Evol. Microbiol.">
        <title>Complete genome sequence of Corynebacterium casei LMG S-19264T (=DSM 44701T), isolated from a smear-ripened cheese.</title>
        <authorList>
            <consortium name="US DOE Joint Genome Institute (JGI-PGF)"/>
            <person name="Walter F."/>
            <person name="Albersmeier A."/>
            <person name="Kalinowski J."/>
            <person name="Ruckert C."/>
        </authorList>
    </citation>
    <scope>NUCLEOTIDE SEQUENCE</scope>
    <source>
        <strain evidence="1">JCM 4790</strain>
    </source>
</reference>
<dbReference type="AlphaFoldDB" id="A0A918P0R8"/>
<evidence type="ECO:0000313" key="1">
    <source>
        <dbReference type="EMBL" id="GGY12002.1"/>
    </source>
</evidence>
<gene>
    <name evidence="1" type="ORF">GCM10010358_75520</name>
</gene>
<proteinExistence type="predicted"/>
<organism evidence="1 2">
    <name type="scientific">Streptomyces minutiscleroticus</name>
    <dbReference type="NCBI Taxonomy" id="68238"/>
    <lineage>
        <taxon>Bacteria</taxon>
        <taxon>Bacillati</taxon>
        <taxon>Actinomycetota</taxon>
        <taxon>Actinomycetes</taxon>
        <taxon>Kitasatosporales</taxon>
        <taxon>Streptomycetaceae</taxon>
        <taxon>Streptomyces</taxon>
    </lineage>
</organism>
<dbReference type="RefSeq" id="WP_190194808.1">
    <property type="nucleotide sequence ID" value="NZ_BMVU01000082.1"/>
</dbReference>
<dbReference type="EMBL" id="BMVU01000082">
    <property type="protein sequence ID" value="GGY12002.1"/>
    <property type="molecule type" value="Genomic_DNA"/>
</dbReference>